<dbReference type="STRING" id="1798531.A2392_03270"/>
<evidence type="ECO:0000313" key="2">
    <source>
        <dbReference type="Proteomes" id="UP000177395"/>
    </source>
</evidence>
<evidence type="ECO:0000313" key="1">
    <source>
        <dbReference type="EMBL" id="OGG85480.1"/>
    </source>
</evidence>
<reference evidence="1 2" key="1">
    <citation type="journal article" date="2016" name="Nat. Commun.">
        <title>Thousands of microbial genomes shed light on interconnected biogeochemical processes in an aquifer system.</title>
        <authorList>
            <person name="Anantharaman K."/>
            <person name="Brown C.T."/>
            <person name="Hug L.A."/>
            <person name="Sharon I."/>
            <person name="Castelle C.J."/>
            <person name="Probst A.J."/>
            <person name="Thomas B.C."/>
            <person name="Singh A."/>
            <person name="Wilkins M.J."/>
            <person name="Karaoz U."/>
            <person name="Brodie E.L."/>
            <person name="Williams K.H."/>
            <person name="Hubbard S.S."/>
            <person name="Banfield J.F."/>
        </authorList>
    </citation>
    <scope>NUCLEOTIDE SEQUENCE [LARGE SCALE GENOMIC DNA]</scope>
</reference>
<dbReference type="EMBL" id="MFMS01000007">
    <property type="protein sequence ID" value="OGG85480.1"/>
    <property type="molecule type" value="Genomic_DNA"/>
</dbReference>
<protein>
    <submittedName>
        <fullName evidence="1">Uncharacterized protein</fullName>
    </submittedName>
</protein>
<sequence length="160" mass="18341">MVQIKILWGGTRFVFLVGDCAYKLARVRIARAILQLIRHTVTGHVRERLDRFGRSPHNAIYNYFLAGVIANREEYYISCRYEDVAQVYSVHLWGLLSIQKRGESLSPLDINLLRAHPLWEMILRNKGGDKIEAVKQFAKFGPVIKLVDAGRCDLDPGMFP</sequence>
<dbReference type="Proteomes" id="UP000177395">
    <property type="component" value="Unassembled WGS sequence"/>
</dbReference>
<dbReference type="AlphaFoldDB" id="A0A1F6FI00"/>
<gene>
    <name evidence="1" type="ORF">A2392_03270</name>
</gene>
<organism evidence="1 2">
    <name type="scientific">Candidatus Kaiserbacteria bacterium RIFOXYB1_FULL_46_14</name>
    <dbReference type="NCBI Taxonomy" id="1798531"/>
    <lineage>
        <taxon>Bacteria</taxon>
        <taxon>Candidatus Kaiseribacteriota</taxon>
    </lineage>
</organism>
<comment type="caution">
    <text evidence="1">The sequence shown here is derived from an EMBL/GenBank/DDBJ whole genome shotgun (WGS) entry which is preliminary data.</text>
</comment>
<name>A0A1F6FI00_9BACT</name>
<accession>A0A1F6FI00</accession>
<proteinExistence type="predicted"/>